<keyword evidence="3" id="KW-1185">Reference proteome</keyword>
<comment type="caution">
    <text evidence="2">The sequence shown here is derived from an EMBL/GenBank/DDBJ whole genome shotgun (WGS) entry which is preliminary data.</text>
</comment>
<keyword evidence="1" id="KW-1133">Transmembrane helix</keyword>
<dbReference type="OrthoDB" id="429145at2759"/>
<gene>
    <name evidence="2" type="primary">Acey_s0059.g3072</name>
    <name evidence="2" type="ORF">Y032_0059g3072</name>
</gene>
<name>A0A016U4C4_9BILA</name>
<dbReference type="EMBL" id="JARK01001395">
    <property type="protein sequence ID" value="EYC09831.1"/>
    <property type="molecule type" value="Genomic_DNA"/>
</dbReference>
<dbReference type="Proteomes" id="UP000024635">
    <property type="component" value="Unassembled WGS sequence"/>
</dbReference>
<organism evidence="2 3">
    <name type="scientific">Ancylostoma ceylanicum</name>
    <dbReference type="NCBI Taxonomy" id="53326"/>
    <lineage>
        <taxon>Eukaryota</taxon>
        <taxon>Metazoa</taxon>
        <taxon>Ecdysozoa</taxon>
        <taxon>Nematoda</taxon>
        <taxon>Chromadorea</taxon>
        <taxon>Rhabditida</taxon>
        <taxon>Rhabditina</taxon>
        <taxon>Rhabditomorpha</taxon>
        <taxon>Strongyloidea</taxon>
        <taxon>Ancylostomatidae</taxon>
        <taxon>Ancylostomatinae</taxon>
        <taxon>Ancylostoma</taxon>
    </lineage>
</organism>
<evidence type="ECO:0000256" key="1">
    <source>
        <dbReference type="SAM" id="Phobius"/>
    </source>
</evidence>
<dbReference type="AlphaFoldDB" id="A0A016U4C4"/>
<keyword evidence="1" id="KW-0812">Transmembrane</keyword>
<accession>A0A016U4C4</accession>
<dbReference type="STRING" id="53326.A0A016U4C4"/>
<keyword evidence="1" id="KW-0472">Membrane</keyword>
<evidence type="ECO:0000313" key="3">
    <source>
        <dbReference type="Proteomes" id="UP000024635"/>
    </source>
</evidence>
<protein>
    <submittedName>
        <fullName evidence="2">Uncharacterized protein</fullName>
    </submittedName>
</protein>
<feature type="transmembrane region" description="Helical" evidence="1">
    <location>
        <begin position="61"/>
        <end position="83"/>
    </location>
</feature>
<proteinExistence type="predicted"/>
<evidence type="ECO:0000313" key="2">
    <source>
        <dbReference type="EMBL" id="EYC09831.1"/>
    </source>
</evidence>
<sequence length="84" mass="9789">MQFLTLISNPYLKFPAGFCAIEQLRQVQFQNGDQYRHNYRSTKPLNERRILYRPSSFNKKLLCGGLQTTSIFAALLVIILAYFL</sequence>
<reference evidence="3" key="1">
    <citation type="journal article" date="2015" name="Nat. Genet.">
        <title>The genome and transcriptome of the zoonotic hookworm Ancylostoma ceylanicum identify infection-specific gene families.</title>
        <authorList>
            <person name="Schwarz E.M."/>
            <person name="Hu Y."/>
            <person name="Antoshechkin I."/>
            <person name="Miller M.M."/>
            <person name="Sternberg P.W."/>
            <person name="Aroian R.V."/>
        </authorList>
    </citation>
    <scope>NUCLEOTIDE SEQUENCE</scope>
    <source>
        <strain evidence="3">HY135</strain>
    </source>
</reference>